<dbReference type="EMBL" id="MLFR01000020">
    <property type="protein sequence ID" value="ORM67820.1"/>
    <property type="molecule type" value="Genomic_DNA"/>
</dbReference>
<reference evidence="1 2" key="1">
    <citation type="journal article" date="2017" name="Antonie Van Leeuwenhoek">
        <title>Phylogenomic resolution of the bacterial genus Pantoea and its relationship with Erwinia and Tatumella.</title>
        <authorList>
            <person name="Palmer M."/>
            <person name="Steenkamp E.T."/>
            <person name="Coetzee M.P."/>
            <person name="Chan W.Y."/>
            <person name="van Zyl E."/>
            <person name="De Maayer P."/>
            <person name="Coutinho T.A."/>
            <person name="Blom J."/>
            <person name="Smits T.H."/>
            <person name="Duffy B."/>
            <person name="Venter S.N."/>
        </authorList>
    </citation>
    <scope>NUCLEOTIDE SEQUENCE [LARGE SCALE GENOMIC DNA]</scope>
    <source>
        <strain evidence="1 2">LMG 26275</strain>
    </source>
</reference>
<evidence type="ECO:0000313" key="1">
    <source>
        <dbReference type="EMBL" id="ORM67820.1"/>
    </source>
</evidence>
<sequence length="74" mass="7745">MLFSCDIAEYVTGKTATGLKTGHAALLPQGGFLFFGELAGHRASDKQFALSIRANFSFAGEQQNAPASSGALNH</sequence>
<dbReference type="Proteomes" id="UP000193558">
    <property type="component" value="Unassembled WGS sequence"/>
</dbReference>
<dbReference type="AlphaFoldDB" id="A0A1X1CTZ1"/>
<gene>
    <name evidence="1" type="ORF">HA51_17615</name>
</gene>
<protein>
    <submittedName>
        <fullName evidence="1">Uncharacterized protein</fullName>
    </submittedName>
</protein>
<organism evidence="1 2">
    <name type="scientific">Pantoea rwandensis</name>
    <dbReference type="NCBI Taxonomy" id="1076550"/>
    <lineage>
        <taxon>Bacteria</taxon>
        <taxon>Pseudomonadati</taxon>
        <taxon>Pseudomonadota</taxon>
        <taxon>Gammaproteobacteria</taxon>
        <taxon>Enterobacterales</taxon>
        <taxon>Erwiniaceae</taxon>
        <taxon>Pantoea</taxon>
    </lineage>
</organism>
<name>A0A1X1CTZ1_9GAMM</name>
<proteinExistence type="predicted"/>
<dbReference type="STRING" id="1076550.LH22_03945"/>
<accession>A0A1X1CTZ1</accession>
<comment type="caution">
    <text evidence="1">The sequence shown here is derived from an EMBL/GenBank/DDBJ whole genome shotgun (WGS) entry which is preliminary data.</text>
</comment>
<evidence type="ECO:0000313" key="2">
    <source>
        <dbReference type="Proteomes" id="UP000193558"/>
    </source>
</evidence>